<dbReference type="PANTHER" id="PTHR33053:SF24">
    <property type="entry name" value="TRANSPOSASE DOMAIN-CONTAINING PROTEIN"/>
    <property type="match status" value="1"/>
</dbReference>
<name>A0A226DQ07_FOLCA</name>
<dbReference type="STRING" id="158441.A0A226DQ07"/>
<dbReference type="PANTHER" id="PTHR33053">
    <property type="entry name" value="PROTEIN, PUTATIVE-RELATED"/>
    <property type="match status" value="1"/>
</dbReference>
<dbReference type="EMBL" id="LNIX01000014">
    <property type="protein sequence ID" value="OXA46934.1"/>
    <property type="molecule type" value="Genomic_DNA"/>
</dbReference>
<feature type="transmembrane region" description="Helical" evidence="2">
    <location>
        <begin position="1230"/>
        <end position="1253"/>
    </location>
</feature>
<keyword evidence="2" id="KW-0812">Transmembrane</keyword>
<feature type="transmembrane region" description="Helical" evidence="2">
    <location>
        <begin position="44"/>
        <end position="65"/>
    </location>
</feature>
<keyword evidence="2" id="KW-0472">Membrane</keyword>
<keyword evidence="2" id="KW-1133">Transmembrane helix</keyword>
<feature type="transmembrane region" description="Helical" evidence="2">
    <location>
        <begin position="182"/>
        <end position="206"/>
    </location>
</feature>
<feature type="transmembrane region" description="Helical" evidence="2">
    <location>
        <begin position="1205"/>
        <end position="1223"/>
    </location>
</feature>
<feature type="region of interest" description="Disordered" evidence="1">
    <location>
        <begin position="894"/>
        <end position="930"/>
    </location>
</feature>
<feature type="transmembrane region" description="Helical" evidence="2">
    <location>
        <begin position="1259"/>
        <end position="1282"/>
    </location>
</feature>
<keyword evidence="4" id="KW-1185">Reference proteome</keyword>
<dbReference type="Proteomes" id="UP000198287">
    <property type="component" value="Unassembled WGS sequence"/>
</dbReference>
<accession>A0A226DQ07</accession>
<feature type="transmembrane region" description="Helical" evidence="2">
    <location>
        <begin position="138"/>
        <end position="162"/>
    </location>
</feature>
<evidence type="ECO:0000256" key="1">
    <source>
        <dbReference type="SAM" id="MobiDB-lite"/>
    </source>
</evidence>
<protein>
    <submittedName>
        <fullName evidence="3">Uncharacterized protein</fullName>
    </submittedName>
</protein>
<sequence length="1365" mass="154270">MASQSSILALNVHTSTFRSMGKTPVTWNGSGRKFVHQINHRDLLGWYFTMSVVLFGTLCCCFLCLREIFVKVTNVPRYIITTQILVGLLGGVGVCGGGCLILIYGKEGTVAWENLKILAKTINKGSKSPIKPSPWIEALTAFAILVIRILPIMSLLVGFIVIFFNMDPFFYLIHKPSSFKIVILRCIFVTTCLFEFLRLTSFFFVVSNGIVDYILNKIILRYCLISGIDCHIDIGTTSVIKSPAHCDDESDYKNCEKVTSSSTETLESIKSWAFDYSINHSQLTGLLKILGTHDCFKTFPSDSRTLIKPVKFNAPTETVVPGEYVHFGLKTYTQQVTKLHPTLNSIPLQINIDGLQVFKSCSLSFWPILGYFGGLNFNPFVIGVYSGNKKPENVNLYLQKLVADVNAEQITTKDKFKIQCFVCDAPAKSFVKAIKGHNGYHGCDKCCAVGRSINRRMSFFEINKELRTDLQFRQQNDEDHHIGTTELTKIDGLHMINSFPIDYMHLVCLGVVKKLLKLWIKGKPKHQKLSAFQISQISARLKVFKKFTSSEFSRQPRSLEEVDKWKATELRYFLLYCGPVVLKNIITDENYNLFLSLSIAIRILCSETLHISLNNYAKSLLIYFVQAFKILYGEEQVSYNIHGLIHLAEDVKNFGVLDRFSTFKFENELGQLRKLVRTPNLPLEQLKQRLLERELKLEARNIQINGPSSQHNNGPHLEESIGNFTQYHVLITPNYTINCRLRRDTFVLIRECAVLRILNILQDNDTSEIYLVGHKYSKLDSLFSQPCSSKVLQIYRADENHYKLCQIRASEFTSFKMFYIVEMKEDEKKWVAVVPQSYFDNQTCAWPNSKNAAVVVKSGRPPKSSFPRYAARILHAYATYEEARKKIVQAELTSDLSSTEADDLPHKRTRKPQRFTSPGSDNDVEDSDDDNVLHDLRASAHSKITTEVVKTHLPEMPSLALVGHCTDDKTSDSLENADVVLENADGAILANSSSSQIVMTNLDVGELNMDQLNCASGSSSQNPSNVVGKLNVLCAEGSEILRQNMEWTVAEASQPLFVTNIPKAEWSKLLTDVALIKLNLDNINKRLTNFCKEDLKSKEPPIIEKPFDNLAEFLAFDESLMHNEGRQLRLKRHISRGGSSKVPEVVGDILKKLFTNFLALGISFKGLKQNYNFSSTTCWTVMSDYIGEAKPEISEKELAKAVISWFQHAVSCMGILLGSLYGICDITVAIVLVTLVGCAIISLYLCISAYDLFPIELYWLLLITAGGSITLLQIILIPLIYLREDSAKIIHQVKMVPVKVPNFWFSLRKFLLMKIRVLRPITFYAGAFDYRFIRLEKATKIAITDKIAYLTISALLANRTKKLSL</sequence>
<evidence type="ECO:0000256" key="2">
    <source>
        <dbReference type="SAM" id="Phobius"/>
    </source>
</evidence>
<dbReference type="OrthoDB" id="7697489at2759"/>
<comment type="caution">
    <text evidence="3">The sequence shown here is derived from an EMBL/GenBank/DDBJ whole genome shotgun (WGS) entry which is preliminary data.</text>
</comment>
<feature type="transmembrane region" description="Helical" evidence="2">
    <location>
        <begin position="85"/>
        <end position="105"/>
    </location>
</feature>
<reference evidence="3 4" key="1">
    <citation type="submission" date="2015-12" db="EMBL/GenBank/DDBJ databases">
        <title>The genome of Folsomia candida.</title>
        <authorList>
            <person name="Faddeeva A."/>
            <person name="Derks M.F."/>
            <person name="Anvar Y."/>
            <person name="Smit S."/>
            <person name="Van Straalen N."/>
            <person name="Roelofs D."/>
        </authorList>
    </citation>
    <scope>NUCLEOTIDE SEQUENCE [LARGE SCALE GENOMIC DNA]</scope>
    <source>
        <strain evidence="3 4">VU population</strain>
        <tissue evidence="3">Whole body</tissue>
    </source>
</reference>
<proteinExistence type="predicted"/>
<evidence type="ECO:0000313" key="4">
    <source>
        <dbReference type="Proteomes" id="UP000198287"/>
    </source>
</evidence>
<organism evidence="3 4">
    <name type="scientific">Folsomia candida</name>
    <name type="common">Springtail</name>
    <dbReference type="NCBI Taxonomy" id="158441"/>
    <lineage>
        <taxon>Eukaryota</taxon>
        <taxon>Metazoa</taxon>
        <taxon>Ecdysozoa</taxon>
        <taxon>Arthropoda</taxon>
        <taxon>Hexapoda</taxon>
        <taxon>Collembola</taxon>
        <taxon>Entomobryomorpha</taxon>
        <taxon>Isotomoidea</taxon>
        <taxon>Isotomidae</taxon>
        <taxon>Proisotominae</taxon>
        <taxon>Folsomia</taxon>
    </lineage>
</organism>
<gene>
    <name evidence="3" type="ORF">Fcan01_18188</name>
</gene>
<evidence type="ECO:0000313" key="3">
    <source>
        <dbReference type="EMBL" id="OXA46934.1"/>
    </source>
</evidence>